<dbReference type="AlphaFoldDB" id="Q5BRV7"/>
<dbReference type="EMBL" id="AY915507">
    <property type="protein sequence ID" value="AAX30728.1"/>
    <property type="molecule type" value="mRNA"/>
</dbReference>
<reference evidence="1" key="2">
    <citation type="journal article" date="2006" name="PLoS Pathog.">
        <title>New perspectives on host-parasite interplay by comparative transcriptomic and proteomic analyses of Schistosoma japonicum.</title>
        <authorList>
            <person name="Liu F."/>
            <person name="Lu J."/>
            <person name="Hu W."/>
            <person name="Wang S.Y."/>
            <person name="Cui S.J."/>
            <person name="Chi M."/>
            <person name="Yan Q."/>
            <person name="Wang X.R."/>
            <person name="Song H.D."/>
            <person name="Xu X.N."/>
            <person name="Wang J.J."/>
            <person name="Zhang X.L."/>
            <person name="Zhang X."/>
            <person name="Wang Z.Q."/>
            <person name="Xue C.L."/>
            <person name="Brindley P.J."/>
            <person name="McManus D.P."/>
            <person name="Yang P.Y."/>
            <person name="Feng Z."/>
            <person name="Chen Z."/>
            <person name="Han Z.G."/>
        </authorList>
    </citation>
    <scope>NUCLEOTIDE SEQUENCE</scope>
</reference>
<reference evidence="1" key="1">
    <citation type="submission" date="2005-01" db="EMBL/GenBank/DDBJ databases">
        <authorList>
            <person name="Han Z."/>
        </authorList>
    </citation>
    <scope>NUCLEOTIDE SEQUENCE</scope>
</reference>
<protein>
    <submittedName>
        <fullName evidence="1">SJCHGC07245 protein</fullName>
    </submittedName>
</protein>
<name>Q5BRV7_SCHJA</name>
<proteinExistence type="evidence at transcript level"/>
<sequence>MDEINANLFNLVTSLIPESSLSKIPESPMPLIFGLSSNWPTKVDLRTSLKFKGVSEEVCIILHSETKLYLYVYITCIIRFST</sequence>
<evidence type="ECO:0000313" key="1">
    <source>
        <dbReference type="EMBL" id="AAX30728.1"/>
    </source>
</evidence>
<organism evidence="1">
    <name type="scientific">Schistosoma japonicum</name>
    <name type="common">Blood fluke</name>
    <dbReference type="NCBI Taxonomy" id="6182"/>
    <lineage>
        <taxon>Eukaryota</taxon>
        <taxon>Metazoa</taxon>
        <taxon>Spiralia</taxon>
        <taxon>Lophotrochozoa</taxon>
        <taxon>Platyhelminthes</taxon>
        <taxon>Trematoda</taxon>
        <taxon>Digenea</taxon>
        <taxon>Strigeidida</taxon>
        <taxon>Schistosomatoidea</taxon>
        <taxon>Schistosomatidae</taxon>
        <taxon>Schistosoma</taxon>
    </lineage>
</organism>
<accession>Q5BRV7</accession>